<dbReference type="Gene3D" id="3.30.565.10">
    <property type="entry name" value="Histidine kinase-like ATPase, C-terminal domain"/>
    <property type="match status" value="1"/>
</dbReference>
<dbReference type="Gene3D" id="3.30.450.40">
    <property type="match status" value="1"/>
</dbReference>
<evidence type="ECO:0000313" key="6">
    <source>
        <dbReference type="Proteomes" id="UP000013909"/>
    </source>
</evidence>
<dbReference type="AlphaFoldDB" id="R7ZW35"/>
<dbReference type="STRING" id="1232681.ADIS_1160"/>
<dbReference type="SMART" id="SM00387">
    <property type="entry name" value="HATPase_c"/>
    <property type="match status" value="1"/>
</dbReference>
<dbReference type="GO" id="GO:0000155">
    <property type="term" value="F:phosphorelay sensor kinase activity"/>
    <property type="evidence" value="ECO:0007669"/>
    <property type="project" value="InterPro"/>
</dbReference>
<feature type="domain" description="Histidine kinase" evidence="4">
    <location>
        <begin position="191"/>
        <end position="412"/>
    </location>
</feature>
<evidence type="ECO:0000256" key="2">
    <source>
        <dbReference type="ARBA" id="ARBA00012438"/>
    </source>
</evidence>
<gene>
    <name evidence="5" type="ORF">ADIS_1160</name>
</gene>
<keyword evidence="6" id="KW-1185">Reference proteome</keyword>
<dbReference type="SUPFAM" id="SSF55874">
    <property type="entry name" value="ATPase domain of HSP90 chaperone/DNA topoisomerase II/histidine kinase"/>
    <property type="match status" value="1"/>
</dbReference>
<dbReference type="PROSITE" id="PS50109">
    <property type="entry name" value="HIS_KIN"/>
    <property type="match status" value="1"/>
</dbReference>
<evidence type="ECO:0000313" key="5">
    <source>
        <dbReference type="EMBL" id="EON78297.1"/>
    </source>
</evidence>
<dbReference type="InterPro" id="IPR036890">
    <property type="entry name" value="HATPase_C_sf"/>
</dbReference>
<sequence length="412" mass="45322">MGSNLLKTRNHIMQAPLPSNELDRLLDLSAYGLDYLELEEQFRDLTALAAKISGAKFSLINIIDTYTQWSVAATGIDPGQVPRDQSICQYTILDEDPLEVQNILEDDRFAGQAFATEESPFKYYWGIPLRTPEGFNIGALCVLDSKPKLIDEEKTEMLKLIANEVVNRLGMVKNIRQLEDSVSQAKEATRKIAHDIRGPLGGILGLSQLIHDKGDKASLGEASEVIGFIFSSSQALLELTDEILLESIRPSKAYRELSSDEYTLPIFGEKLKSLYGVQASQKGVILTVSTNEDNCDRPFAKRQFLQIAGNLISNAIKFTPEGKKVHVSLSLESDSPSKGIRISVKDQGVGMTPEKITEILGGQSDSTKGTAGETGYGFGLPVVRKLVTEQGGSMKIDSKENEYSEFNVWVPL</sequence>
<accession>R7ZW35</accession>
<protein>
    <recommendedName>
        <fullName evidence="2">histidine kinase</fullName>
        <ecNumber evidence="2">2.7.13.3</ecNumber>
    </recommendedName>
</protein>
<keyword evidence="3" id="KW-0597">Phosphoprotein</keyword>
<reference evidence="5 6" key="1">
    <citation type="submission" date="2013-02" db="EMBL/GenBank/DDBJ databases">
        <title>A novel strain isolated from Lonar lake, Maharashtra, India.</title>
        <authorList>
            <person name="Singh A."/>
        </authorList>
    </citation>
    <scope>NUCLEOTIDE SEQUENCE [LARGE SCALE GENOMIC DNA]</scope>
    <source>
        <strain evidence="5 6">AK24</strain>
    </source>
</reference>
<name>R7ZW35_9BACT</name>
<evidence type="ECO:0000256" key="1">
    <source>
        <dbReference type="ARBA" id="ARBA00000085"/>
    </source>
</evidence>
<dbReference type="PANTHER" id="PTHR43102:SF2">
    <property type="entry name" value="GAF DOMAIN-CONTAINING PROTEIN"/>
    <property type="match status" value="1"/>
</dbReference>
<dbReference type="Pfam" id="PF00512">
    <property type="entry name" value="HisKA"/>
    <property type="match status" value="1"/>
</dbReference>
<dbReference type="InterPro" id="IPR003594">
    <property type="entry name" value="HATPase_dom"/>
</dbReference>
<dbReference type="CDD" id="cd00075">
    <property type="entry name" value="HATPase"/>
    <property type="match status" value="1"/>
</dbReference>
<dbReference type="CDD" id="cd00082">
    <property type="entry name" value="HisKA"/>
    <property type="match status" value="1"/>
</dbReference>
<comment type="catalytic activity">
    <reaction evidence="1">
        <text>ATP + protein L-histidine = ADP + protein N-phospho-L-histidine.</text>
        <dbReference type="EC" id="2.7.13.3"/>
    </reaction>
</comment>
<dbReference type="EC" id="2.7.13.3" evidence="2"/>
<dbReference type="SUPFAM" id="SSF55781">
    <property type="entry name" value="GAF domain-like"/>
    <property type="match status" value="1"/>
</dbReference>
<dbReference type="Pfam" id="PF02518">
    <property type="entry name" value="HATPase_c"/>
    <property type="match status" value="1"/>
</dbReference>
<dbReference type="InterPro" id="IPR004358">
    <property type="entry name" value="Sig_transdc_His_kin-like_C"/>
</dbReference>
<dbReference type="SUPFAM" id="SSF47384">
    <property type="entry name" value="Homodimeric domain of signal transducing histidine kinase"/>
    <property type="match status" value="1"/>
</dbReference>
<keyword evidence="5" id="KW-0808">Transferase</keyword>
<dbReference type="PRINTS" id="PR00344">
    <property type="entry name" value="BCTRLSENSOR"/>
</dbReference>
<dbReference type="Proteomes" id="UP000013909">
    <property type="component" value="Unassembled WGS sequence"/>
</dbReference>
<dbReference type="SMART" id="SM00388">
    <property type="entry name" value="HisKA"/>
    <property type="match status" value="1"/>
</dbReference>
<dbReference type="Gene3D" id="1.10.287.130">
    <property type="match status" value="1"/>
</dbReference>
<keyword evidence="5" id="KW-0418">Kinase</keyword>
<proteinExistence type="predicted"/>
<dbReference type="InterPro" id="IPR005467">
    <property type="entry name" value="His_kinase_dom"/>
</dbReference>
<dbReference type="PANTHER" id="PTHR43102">
    <property type="entry name" value="SLR1143 PROTEIN"/>
    <property type="match status" value="1"/>
</dbReference>
<evidence type="ECO:0000256" key="3">
    <source>
        <dbReference type="ARBA" id="ARBA00022553"/>
    </source>
</evidence>
<comment type="caution">
    <text evidence="5">The sequence shown here is derived from an EMBL/GenBank/DDBJ whole genome shotgun (WGS) entry which is preliminary data.</text>
</comment>
<evidence type="ECO:0000259" key="4">
    <source>
        <dbReference type="PROSITE" id="PS50109"/>
    </source>
</evidence>
<organism evidence="5 6">
    <name type="scientific">Lunatimonas lonarensis</name>
    <dbReference type="NCBI Taxonomy" id="1232681"/>
    <lineage>
        <taxon>Bacteria</taxon>
        <taxon>Pseudomonadati</taxon>
        <taxon>Bacteroidota</taxon>
        <taxon>Cytophagia</taxon>
        <taxon>Cytophagales</taxon>
        <taxon>Cyclobacteriaceae</taxon>
    </lineage>
</organism>
<dbReference type="InterPro" id="IPR036097">
    <property type="entry name" value="HisK_dim/P_sf"/>
</dbReference>
<dbReference type="EMBL" id="AQHR01000040">
    <property type="protein sequence ID" value="EON78297.1"/>
    <property type="molecule type" value="Genomic_DNA"/>
</dbReference>
<dbReference type="InterPro" id="IPR003661">
    <property type="entry name" value="HisK_dim/P_dom"/>
</dbReference>
<dbReference type="InterPro" id="IPR029016">
    <property type="entry name" value="GAF-like_dom_sf"/>
</dbReference>